<evidence type="ECO:0000313" key="3">
    <source>
        <dbReference type="EMBL" id="QTE49149.1"/>
    </source>
</evidence>
<evidence type="ECO:0000313" key="2">
    <source>
        <dbReference type="EMBL" id="QEM02117.1"/>
    </source>
</evidence>
<accession>A0AAE6JBZ8</accession>
<keyword evidence="5" id="KW-1185">Reference proteome</keyword>
<dbReference type="AlphaFoldDB" id="A0AAE6JBZ8"/>
<sequence length="477" mass="55785">MRLLFTLITLLTFNAAFGQAVTETYPKTLFCPDDSVRLSFSKFPGKAAYSVSGLKTSPGTDATTGIYATFYYGKDSVEINYHNNLPYGQVVYIKLESPKGKSTLRLHFNEISNSFPKAYMAKNLNNIQFDIPEPYELANIIWTLSPAGQRATDLNKEGDYYKKMVSWFKPYIDHKVFKALNFPDSLYGSKYYEFRENSFAFNFQDTVHGSKNTKLLFNGPYYYVYGDELADSSLFGKLKPLVEDFAAKSNFRKFYQQNLPYYRQQLARQKMLLPVRQMWTWLEYQFPKRKYQSYRIVSSPLIGGSHSTQRYATYDYDGQKLFTENAMFICGTDRYDREKDLSEKQREGLMTGIVFTEIDHNYINPTTSVYAKQIDSIFLKRSVWAKTGNSSDFYGNPVSVFNEYMTHAAFCLYIADNYDKQVADYVIERREALMVEHRNFIHFREFDQELLRLHRQNRNLKTADLYPMIVSWCKTQI</sequence>
<gene>
    <name evidence="2" type="ORF">DIU31_000750</name>
    <name evidence="3" type="ORF">J3L21_27010</name>
</gene>
<feature type="signal peptide" evidence="1">
    <location>
        <begin position="1"/>
        <end position="18"/>
    </location>
</feature>
<evidence type="ECO:0000313" key="5">
    <source>
        <dbReference type="Proteomes" id="UP000663940"/>
    </source>
</evidence>
<reference evidence="3 5" key="2">
    <citation type="submission" date="2021-03" db="EMBL/GenBank/DDBJ databases">
        <title>Mucilaginibacter strains isolated from gold and copper mining confer multi heavy-metal resistance.</title>
        <authorList>
            <person name="Li Y."/>
        </authorList>
    </citation>
    <scope>NUCLEOTIDE SEQUENCE [LARGE SCALE GENOMIC DNA]</scope>
    <source>
        <strain evidence="3 5">P2-4</strain>
    </source>
</reference>
<dbReference type="EMBL" id="CP071880">
    <property type="protein sequence ID" value="QTE49149.1"/>
    <property type="molecule type" value="Genomic_DNA"/>
</dbReference>
<dbReference type="Proteomes" id="UP000663940">
    <property type="component" value="Chromosome"/>
</dbReference>
<keyword evidence="1" id="KW-0732">Signal</keyword>
<dbReference type="Proteomes" id="UP000250557">
    <property type="component" value="Chromosome"/>
</dbReference>
<feature type="chain" id="PRO_5042272898" evidence="1">
    <location>
        <begin position="19"/>
        <end position="477"/>
    </location>
</feature>
<evidence type="ECO:0000313" key="4">
    <source>
        <dbReference type="Proteomes" id="UP000250557"/>
    </source>
</evidence>
<evidence type="ECO:0000256" key="1">
    <source>
        <dbReference type="SAM" id="SignalP"/>
    </source>
</evidence>
<protein>
    <submittedName>
        <fullName evidence="2">DUF4932 domain-containing protein</fullName>
    </submittedName>
</protein>
<dbReference type="RefSeq" id="WP_146750277.1">
    <property type="nucleotide sequence ID" value="NZ_CP043451.1"/>
</dbReference>
<name>A0AAE6JBZ8_9SPHI</name>
<reference evidence="2 4" key="1">
    <citation type="submission" date="2019-08" db="EMBL/GenBank/DDBJ databases">
        <title>Comparative genome analysis confer to the adaptation heavy metal polluted environment.</title>
        <authorList>
            <person name="Li Y."/>
        </authorList>
    </citation>
    <scope>NUCLEOTIDE SEQUENCE [LARGE SCALE GENOMIC DNA]</scope>
    <source>
        <strain evidence="2 4">P2</strain>
    </source>
</reference>
<dbReference type="EMBL" id="CP043451">
    <property type="protein sequence ID" value="QEM02117.1"/>
    <property type="molecule type" value="Genomic_DNA"/>
</dbReference>
<organism evidence="2 4">
    <name type="scientific">Mucilaginibacter rubeus</name>
    <dbReference type="NCBI Taxonomy" id="2027860"/>
    <lineage>
        <taxon>Bacteria</taxon>
        <taxon>Pseudomonadati</taxon>
        <taxon>Bacteroidota</taxon>
        <taxon>Sphingobacteriia</taxon>
        <taxon>Sphingobacteriales</taxon>
        <taxon>Sphingobacteriaceae</taxon>
        <taxon>Mucilaginibacter</taxon>
    </lineage>
</organism>
<proteinExistence type="predicted"/>